<comment type="catalytic activity">
    <reaction evidence="10">
        <text>genkwanin + reduced [NADPH--hemoprotein reductase] + O2 = scutellarein 7-methyl ether + oxidized [NADPH--hemoprotein reductase] + H2O</text>
        <dbReference type="Rhea" id="RHEA:73427"/>
        <dbReference type="Rhea" id="RHEA-COMP:11964"/>
        <dbReference type="Rhea" id="RHEA-COMP:11965"/>
        <dbReference type="ChEBI" id="CHEBI:15377"/>
        <dbReference type="ChEBI" id="CHEBI:15379"/>
        <dbReference type="ChEBI" id="CHEBI:57618"/>
        <dbReference type="ChEBI" id="CHEBI:58210"/>
        <dbReference type="ChEBI" id="CHEBI:192700"/>
        <dbReference type="ChEBI" id="CHEBI:192701"/>
    </reaction>
    <physiologicalReaction direction="left-to-right" evidence="10">
        <dbReference type="Rhea" id="RHEA:73428"/>
    </physiologicalReaction>
</comment>
<dbReference type="GO" id="GO:0016020">
    <property type="term" value="C:membrane"/>
    <property type="evidence" value="ECO:0007669"/>
    <property type="project" value="UniProtKB-SubCell"/>
</dbReference>
<dbReference type="EMBL" id="KP337707">
    <property type="protein sequence ID" value="AJD25201.1"/>
    <property type="molecule type" value="mRNA"/>
</dbReference>
<keyword evidence="5 15" id="KW-0560">Oxidoreductase</keyword>
<evidence type="ECO:0000256" key="4">
    <source>
        <dbReference type="ARBA" id="ARBA00022723"/>
    </source>
</evidence>
<reference evidence="17" key="1">
    <citation type="journal article" date="2014" name="PLoS ONE">
        <title>Computational identification and systematic classification of novel Cytochrome P450 genes in Salvia miltiorrhiza.</title>
        <authorList>
            <person name="Chen H."/>
            <person name="Wu B."/>
            <person name="Nelson D.R."/>
            <person name="Wu K."/>
            <person name="Liu C."/>
        </authorList>
    </citation>
    <scope>NUCLEOTIDE SEQUENCE</scope>
</reference>
<accession>A0A0B4VSG1</accession>
<dbReference type="PRINTS" id="PR00463">
    <property type="entry name" value="EP450I"/>
</dbReference>
<dbReference type="GO" id="GO:0016712">
    <property type="term" value="F:oxidoreductase activity, acting on paired donors, with incorporation or reduction of molecular oxygen, reduced flavin or flavoprotein as one donor, and incorporation of one atom of oxygen"/>
    <property type="evidence" value="ECO:0007669"/>
    <property type="project" value="UniProtKB-ARBA"/>
</dbReference>
<feature type="transmembrane region" description="Helical" evidence="16">
    <location>
        <begin position="6"/>
        <end position="23"/>
    </location>
</feature>
<dbReference type="InterPro" id="IPR017972">
    <property type="entry name" value="Cyt_P450_CS"/>
</dbReference>
<dbReference type="FunFam" id="1.10.630.10:FF:000026">
    <property type="entry name" value="Cytochrome P450 82C4"/>
    <property type="match status" value="1"/>
</dbReference>
<feature type="binding site" description="axial binding residue" evidence="14">
    <location>
        <position position="452"/>
    </location>
    <ligand>
        <name>heme</name>
        <dbReference type="ChEBI" id="CHEBI:30413"/>
    </ligand>
    <ligandPart>
        <name>Fe</name>
        <dbReference type="ChEBI" id="CHEBI:18248"/>
    </ligandPart>
</feature>
<comment type="catalytic activity">
    <reaction evidence="9">
        <text>(2S)-sakuranetin + reduced [NADPH--hemoprotein reductase] + O2 = (2S)-7-methylcarthamidin + oxidized [NADPH--hemoprotein reductase] + H2O + H(+)</text>
        <dbReference type="Rhea" id="RHEA:73431"/>
        <dbReference type="Rhea" id="RHEA-COMP:11964"/>
        <dbReference type="Rhea" id="RHEA-COMP:11965"/>
        <dbReference type="ChEBI" id="CHEBI:15377"/>
        <dbReference type="ChEBI" id="CHEBI:15378"/>
        <dbReference type="ChEBI" id="CHEBI:15379"/>
        <dbReference type="ChEBI" id="CHEBI:28927"/>
        <dbReference type="ChEBI" id="CHEBI:57618"/>
        <dbReference type="ChEBI" id="CHEBI:58210"/>
        <dbReference type="ChEBI" id="CHEBI:192815"/>
    </reaction>
    <physiologicalReaction direction="left-to-right" evidence="9">
        <dbReference type="Rhea" id="RHEA:73432"/>
    </physiologicalReaction>
</comment>
<dbReference type="PROSITE" id="PS00086">
    <property type="entry name" value="CYTOCHROME_P450"/>
    <property type="match status" value="1"/>
</dbReference>
<dbReference type="InterPro" id="IPR001128">
    <property type="entry name" value="Cyt_P450"/>
</dbReference>
<keyword evidence="3 14" id="KW-0349">Heme</keyword>
<comment type="pathway">
    <text evidence="8">Flavonoid metabolism.</text>
</comment>
<evidence type="ECO:0000256" key="1">
    <source>
        <dbReference type="ARBA" id="ARBA00001971"/>
    </source>
</evidence>
<dbReference type="PRINTS" id="PR00385">
    <property type="entry name" value="P450"/>
</dbReference>
<evidence type="ECO:0000256" key="13">
    <source>
        <dbReference type="ARBA" id="ARBA00067499"/>
    </source>
</evidence>
<dbReference type="InterPro" id="IPR002401">
    <property type="entry name" value="Cyt_P450_E_grp-I"/>
</dbReference>
<dbReference type="GO" id="GO:0005506">
    <property type="term" value="F:iron ion binding"/>
    <property type="evidence" value="ECO:0007669"/>
    <property type="project" value="InterPro"/>
</dbReference>
<evidence type="ECO:0000256" key="9">
    <source>
        <dbReference type="ARBA" id="ARBA00050930"/>
    </source>
</evidence>
<dbReference type="Gene3D" id="1.10.630.10">
    <property type="entry name" value="Cytochrome P450"/>
    <property type="match status" value="1"/>
</dbReference>
<dbReference type="SUPFAM" id="SSF48264">
    <property type="entry name" value="Cytochrome P450"/>
    <property type="match status" value="1"/>
</dbReference>
<dbReference type="PANTHER" id="PTHR47947:SF39">
    <property type="entry name" value="CYTOCHROME P450"/>
    <property type="match status" value="1"/>
</dbReference>
<comment type="subcellular location">
    <subcellularLocation>
        <location evidence="2">Membrane</location>
        <topology evidence="2">Single-pass membrane protein</topology>
    </subcellularLocation>
</comment>
<keyword evidence="16" id="KW-0472">Membrane</keyword>
<keyword evidence="16" id="KW-0812">Transmembrane</keyword>
<dbReference type="AlphaFoldDB" id="A0A0B4VSG1"/>
<comment type="catalytic activity">
    <reaction evidence="11">
        <text>(2S)-naringenin 4',7-dimethyl ether + reduced [NADPH--hemoprotein reductase] + O2 = (2S)-carthamidin-4',7-dimethyl ether + oxidized [NADPH--hemoprotein reductase] + H2O + H(+)</text>
        <dbReference type="Rhea" id="RHEA:73439"/>
        <dbReference type="Rhea" id="RHEA-COMP:11964"/>
        <dbReference type="Rhea" id="RHEA-COMP:11965"/>
        <dbReference type="ChEBI" id="CHEBI:15377"/>
        <dbReference type="ChEBI" id="CHEBI:15378"/>
        <dbReference type="ChEBI" id="CHEBI:15379"/>
        <dbReference type="ChEBI" id="CHEBI:57618"/>
        <dbReference type="ChEBI" id="CHEBI:58210"/>
        <dbReference type="ChEBI" id="CHEBI:192816"/>
        <dbReference type="ChEBI" id="CHEBI:192817"/>
    </reaction>
    <physiologicalReaction direction="left-to-right" evidence="11">
        <dbReference type="Rhea" id="RHEA:73440"/>
    </physiologicalReaction>
</comment>
<evidence type="ECO:0000256" key="15">
    <source>
        <dbReference type="RuleBase" id="RU000461"/>
    </source>
</evidence>
<organism evidence="17">
    <name type="scientific">Salvia miltiorrhiza</name>
    <name type="common">Chinese sage</name>
    <dbReference type="NCBI Taxonomy" id="226208"/>
    <lineage>
        <taxon>Eukaryota</taxon>
        <taxon>Viridiplantae</taxon>
        <taxon>Streptophyta</taxon>
        <taxon>Embryophyta</taxon>
        <taxon>Tracheophyta</taxon>
        <taxon>Spermatophyta</taxon>
        <taxon>Magnoliopsida</taxon>
        <taxon>eudicotyledons</taxon>
        <taxon>Gunneridae</taxon>
        <taxon>Pentapetalae</taxon>
        <taxon>asterids</taxon>
        <taxon>lamiids</taxon>
        <taxon>Lamiales</taxon>
        <taxon>Lamiaceae</taxon>
        <taxon>Nepetoideae</taxon>
        <taxon>Mentheae</taxon>
        <taxon>Salviinae</taxon>
        <taxon>Salvia</taxon>
        <taxon>Salvia incertae sedis</taxon>
    </lineage>
</organism>
<comment type="catalytic activity">
    <reaction evidence="12">
        <text>apigenin 4',7-dimethyl ether + reduced [NADPH--hemoprotein reductase] + O2 = ladanein + oxidized [NADPH--hemoprotein reductase] + H2O + H(+)</text>
        <dbReference type="Rhea" id="RHEA:73435"/>
        <dbReference type="Rhea" id="RHEA-COMP:11964"/>
        <dbReference type="Rhea" id="RHEA-COMP:11965"/>
        <dbReference type="ChEBI" id="CHEBI:2769"/>
        <dbReference type="ChEBI" id="CHEBI:15377"/>
        <dbReference type="ChEBI" id="CHEBI:15378"/>
        <dbReference type="ChEBI" id="CHEBI:15379"/>
        <dbReference type="ChEBI" id="CHEBI:57618"/>
        <dbReference type="ChEBI" id="CHEBI:58210"/>
        <dbReference type="ChEBI" id="CHEBI:192702"/>
    </reaction>
    <physiologicalReaction direction="left-to-right" evidence="12">
        <dbReference type="Rhea" id="RHEA:73436"/>
    </physiologicalReaction>
</comment>
<evidence type="ECO:0000256" key="7">
    <source>
        <dbReference type="ARBA" id="ARBA00023033"/>
    </source>
</evidence>
<evidence type="ECO:0000256" key="2">
    <source>
        <dbReference type="ARBA" id="ARBA00004167"/>
    </source>
</evidence>
<keyword evidence="16" id="KW-1133">Transmembrane helix</keyword>
<sequence length="516" mass="57447">MEFSAAVVYGAAAFISLLFYYLIRLRSADPTLRAPPEAGGAWPFLGHLHLISGGPSSGLPHVNLGALADKHGPIFTIRIGVHRAAVVSSWELAKQAFTANDAAVSSRPSVKAGKHLGYGYAMLGFAEHGAHWRQLRKLASAELFSARRLEQQRRVRVAETLIFVGELHALWQRERGAAVDVKERLGELNLNVMLRLVAGKELRGGEEARRCRRVMRDFFHMAGLFVPSDAFPYLEWLDIGGHERRMKRAAEEMDEIVGEWLAEHRRKEYSGEDKAQDFMDVMLSVVKGEDFGSEYDVDTIIKATCGTLIAGGTDTTSVVFIWAIALLLNNRRVLEKAQEELDKHVGKERRVEESDIANLVYLQAIVKETLRLYPPGPLGGARRVTQDCSIGGYNIPKGTWLIVNLWKLHRDPRVWQDPSEFRPERFLNGESNADVKGQDFELIPFGAGRRICPGINFGVQMLHLVLASLLQAFDLNTVSDEGVDMSESAGLTNIKATPLDVVIAPRLPPNLYESFN</sequence>
<evidence type="ECO:0000256" key="11">
    <source>
        <dbReference type="ARBA" id="ARBA00052049"/>
    </source>
</evidence>
<evidence type="ECO:0000256" key="12">
    <source>
        <dbReference type="ARBA" id="ARBA00052216"/>
    </source>
</evidence>
<comment type="similarity">
    <text evidence="15">Belongs to the cytochrome P450 family.</text>
</comment>
<comment type="cofactor">
    <cofactor evidence="1 14">
        <name>heme</name>
        <dbReference type="ChEBI" id="CHEBI:30413"/>
    </cofactor>
</comment>
<dbReference type="InterPro" id="IPR036396">
    <property type="entry name" value="Cyt_P450_sf"/>
</dbReference>
<evidence type="ECO:0000256" key="3">
    <source>
        <dbReference type="ARBA" id="ARBA00022617"/>
    </source>
</evidence>
<evidence type="ECO:0000256" key="16">
    <source>
        <dbReference type="SAM" id="Phobius"/>
    </source>
</evidence>
<evidence type="ECO:0000313" key="17">
    <source>
        <dbReference type="EMBL" id="AJD25201.1"/>
    </source>
</evidence>
<dbReference type="PANTHER" id="PTHR47947">
    <property type="entry name" value="CYTOCHROME P450 82C3-RELATED"/>
    <property type="match status" value="1"/>
</dbReference>
<dbReference type="CDD" id="cd20654">
    <property type="entry name" value="CYP82"/>
    <property type="match status" value="1"/>
</dbReference>
<evidence type="ECO:0000256" key="10">
    <source>
        <dbReference type="ARBA" id="ARBA00051691"/>
    </source>
</evidence>
<protein>
    <recommendedName>
        <fullName evidence="13">Flavonoid-6-hydroxylase</fullName>
    </recommendedName>
</protein>
<dbReference type="InterPro" id="IPR050651">
    <property type="entry name" value="Plant_Cytochrome_P450_Monoox"/>
</dbReference>
<dbReference type="GO" id="GO:0016114">
    <property type="term" value="P:terpenoid biosynthetic process"/>
    <property type="evidence" value="ECO:0007669"/>
    <property type="project" value="UniProtKB-ARBA"/>
</dbReference>
<keyword evidence="7 15" id="KW-0503">Monooxygenase</keyword>
<evidence type="ECO:0000256" key="14">
    <source>
        <dbReference type="PIRSR" id="PIRSR602401-1"/>
    </source>
</evidence>
<proteinExistence type="evidence at transcript level"/>
<keyword evidence="6 14" id="KW-0408">Iron</keyword>
<name>A0A0B4VSG1_SALMI</name>
<dbReference type="Pfam" id="PF00067">
    <property type="entry name" value="p450"/>
    <property type="match status" value="1"/>
</dbReference>
<dbReference type="GO" id="GO:0020037">
    <property type="term" value="F:heme binding"/>
    <property type="evidence" value="ECO:0007669"/>
    <property type="project" value="InterPro"/>
</dbReference>
<keyword evidence="4 14" id="KW-0479">Metal-binding</keyword>
<evidence type="ECO:0000256" key="6">
    <source>
        <dbReference type="ARBA" id="ARBA00023004"/>
    </source>
</evidence>
<evidence type="ECO:0000256" key="5">
    <source>
        <dbReference type="ARBA" id="ARBA00023002"/>
    </source>
</evidence>
<evidence type="ECO:0000256" key="8">
    <source>
        <dbReference type="ARBA" id="ARBA00034479"/>
    </source>
</evidence>